<evidence type="ECO:0000256" key="4">
    <source>
        <dbReference type="ARBA" id="ARBA00022763"/>
    </source>
</evidence>
<keyword evidence="5" id="KW-0378">Hydrolase</keyword>
<reference evidence="11 12" key="1">
    <citation type="journal article" date="2017" name="ISME J.">
        <title>Energy and carbon metabolisms in a deep terrestrial subsurface fluid microbial community.</title>
        <authorList>
            <person name="Momper L."/>
            <person name="Jungbluth S.P."/>
            <person name="Lee M.D."/>
            <person name="Amend J.P."/>
        </authorList>
    </citation>
    <scope>NUCLEOTIDE SEQUENCE [LARGE SCALE GENOMIC DNA]</scope>
    <source>
        <strain evidence="11">SURF_26</strain>
    </source>
</reference>
<comment type="similarity">
    <text evidence="1">Belongs to the Nth/MutY family.</text>
</comment>
<dbReference type="GO" id="GO:0051539">
    <property type="term" value="F:4 iron, 4 sulfur cluster binding"/>
    <property type="evidence" value="ECO:0007669"/>
    <property type="project" value="UniProtKB-KW"/>
</dbReference>
<proteinExistence type="inferred from homology"/>
<dbReference type="InterPro" id="IPR023170">
    <property type="entry name" value="HhH_base_excis_C"/>
</dbReference>
<keyword evidence="2" id="KW-0004">4Fe-4S</keyword>
<evidence type="ECO:0000256" key="1">
    <source>
        <dbReference type="ARBA" id="ARBA00008343"/>
    </source>
</evidence>
<dbReference type="GO" id="GO:0003677">
    <property type="term" value="F:DNA binding"/>
    <property type="evidence" value="ECO:0007669"/>
    <property type="project" value="InterPro"/>
</dbReference>
<dbReference type="Pfam" id="PF00730">
    <property type="entry name" value="HhH-GPD"/>
    <property type="match status" value="1"/>
</dbReference>
<keyword evidence="11" id="KW-0255">Endonuclease</keyword>
<dbReference type="Gene3D" id="1.10.340.30">
    <property type="entry name" value="Hypothetical protein, domain 2"/>
    <property type="match status" value="1"/>
</dbReference>
<evidence type="ECO:0000259" key="10">
    <source>
        <dbReference type="SMART" id="SM00478"/>
    </source>
</evidence>
<keyword evidence="9" id="KW-0326">Glycosidase</keyword>
<keyword evidence="3" id="KW-0479">Metal-binding</keyword>
<dbReference type="SMART" id="SM00478">
    <property type="entry name" value="ENDO3c"/>
    <property type="match status" value="1"/>
</dbReference>
<keyword evidence="7" id="KW-0411">Iron-sulfur</keyword>
<dbReference type="InterPro" id="IPR011257">
    <property type="entry name" value="DNA_glycosylase"/>
</dbReference>
<evidence type="ECO:0000256" key="6">
    <source>
        <dbReference type="ARBA" id="ARBA00023004"/>
    </source>
</evidence>
<dbReference type="GO" id="GO:0046872">
    <property type="term" value="F:metal ion binding"/>
    <property type="evidence" value="ECO:0007669"/>
    <property type="project" value="UniProtKB-KW"/>
</dbReference>
<keyword evidence="4" id="KW-0227">DNA damage</keyword>
<feature type="domain" description="HhH-GPD" evidence="10">
    <location>
        <begin position="42"/>
        <end position="201"/>
    </location>
</feature>
<keyword evidence="8" id="KW-0234">DNA repair</keyword>
<evidence type="ECO:0000256" key="9">
    <source>
        <dbReference type="ARBA" id="ARBA00023295"/>
    </source>
</evidence>
<dbReference type="Gene3D" id="1.10.1670.10">
    <property type="entry name" value="Helix-hairpin-Helix base-excision DNA repair enzymes (C-terminal)"/>
    <property type="match status" value="1"/>
</dbReference>
<name>A0A3A4R198_9BACT</name>
<evidence type="ECO:0000313" key="11">
    <source>
        <dbReference type="EMBL" id="RJP59865.1"/>
    </source>
</evidence>
<dbReference type="SUPFAM" id="SSF48150">
    <property type="entry name" value="DNA-glycosylase"/>
    <property type="match status" value="1"/>
</dbReference>
<evidence type="ECO:0000256" key="8">
    <source>
        <dbReference type="ARBA" id="ARBA00023204"/>
    </source>
</evidence>
<comment type="caution">
    <text evidence="11">The sequence shown here is derived from an EMBL/GenBank/DDBJ whole genome shotgun (WGS) entry which is preliminary data.</text>
</comment>
<protein>
    <submittedName>
        <fullName evidence="11">Endonuclease III domain-containing protein</fullName>
    </submittedName>
</protein>
<accession>A0A3A4R198</accession>
<dbReference type="GO" id="GO:0004519">
    <property type="term" value="F:endonuclease activity"/>
    <property type="evidence" value="ECO:0007669"/>
    <property type="project" value="UniProtKB-KW"/>
</dbReference>
<dbReference type="EMBL" id="QZJZ01000040">
    <property type="protein sequence ID" value="RJP59865.1"/>
    <property type="molecule type" value="Genomic_DNA"/>
</dbReference>
<gene>
    <name evidence="11" type="ORF">C4541_05270</name>
</gene>
<organism evidence="11 12">
    <name type="scientific">Candidatus Auribacter fodinae</name>
    <dbReference type="NCBI Taxonomy" id="2093366"/>
    <lineage>
        <taxon>Bacteria</taxon>
        <taxon>Pseudomonadati</taxon>
        <taxon>Candidatus Auribacterota</taxon>
        <taxon>Candidatus Auribacteria</taxon>
        <taxon>Candidatus Auribacterales</taxon>
        <taxon>Candidatus Auribacteraceae</taxon>
        <taxon>Candidatus Auribacter</taxon>
    </lineage>
</organism>
<sequence length="226" mass="25562">MSSADTLKNQLILIFQKMFGHFGPLNWWPGDSPLEVMLGAILTQNTAWSNVEKALASLSQKTGLDPEKIRQLSDVELAACIRSSGYFNQKAKKLRVFLTYFHDRYGDSIEAMKEQPLERLRDELLSLHGIGPETADSILLYALDKLIFVVDAYTRRILARHGLMHHTADYHAMQDLFQQNIPPDISLYNEYHALIVNTGKDFCRTKPLCDSCPLRTLLPPGGPCMP</sequence>
<evidence type="ECO:0000256" key="7">
    <source>
        <dbReference type="ARBA" id="ARBA00023014"/>
    </source>
</evidence>
<dbReference type="Proteomes" id="UP000266426">
    <property type="component" value="Unassembled WGS sequence"/>
</dbReference>
<keyword evidence="11" id="KW-0540">Nuclease</keyword>
<dbReference type="GO" id="GO:0006284">
    <property type="term" value="P:base-excision repair"/>
    <property type="evidence" value="ECO:0007669"/>
    <property type="project" value="InterPro"/>
</dbReference>
<dbReference type="PANTHER" id="PTHR10359:SF19">
    <property type="entry name" value="DNA REPAIR GLYCOSYLASE MJ1434-RELATED"/>
    <property type="match status" value="1"/>
</dbReference>
<dbReference type="CDD" id="cd00056">
    <property type="entry name" value="ENDO3c"/>
    <property type="match status" value="1"/>
</dbReference>
<dbReference type="AlphaFoldDB" id="A0A3A4R198"/>
<evidence type="ECO:0000256" key="5">
    <source>
        <dbReference type="ARBA" id="ARBA00022801"/>
    </source>
</evidence>
<dbReference type="InterPro" id="IPR000445">
    <property type="entry name" value="HhH_motif"/>
</dbReference>
<dbReference type="PANTHER" id="PTHR10359">
    <property type="entry name" value="A/G-SPECIFIC ADENINE GLYCOSYLASE/ENDONUCLEASE III"/>
    <property type="match status" value="1"/>
</dbReference>
<dbReference type="InterPro" id="IPR003265">
    <property type="entry name" value="HhH-GPD_domain"/>
</dbReference>
<evidence type="ECO:0000256" key="3">
    <source>
        <dbReference type="ARBA" id="ARBA00022723"/>
    </source>
</evidence>
<dbReference type="Pfam" id="PF00633">
    <property type="entry name" value="HHH"/>
    <property type="match status" value="1"/>
</dbReference>
<keyword evidence="6" id="KW-0408">Iron</keyword>
<dbReference type="GO" id="GO:0019104">
    <property type="term" value="F:DNA N-glycosylase activity"/>
    <property type="evidence" value="ECO:0007669"/>
    <property type="project" value="UniProtKB-ARBA"/>
</dbReference>
<evidence type="ECO:0000313" key="12">
    <source>
        <dbReference type="Proteomes" id="UP000266426"/>
    </source>
</evidence>
<dbReference type="PIRSF" id="PIRSF001435">
    <property type="entry name" value="Nth"/>
    <property type="match status" value="1"/>
</dbReference>
<evidence type="ECO:0000256" key="2">
    <source>
        <dbReference type="ARBA" id="ARBA00022485"/>
    </source>
</evidence>